<dbReference type="InterPro" id="IPR015590">
    <property type="entry name" value="Aldehyde_DH_dom"/>
</dbReference>
<dbReference type="EMBL" id="CP011125">
    <property type="protein sequence ID" value="AKF11611.1"/>
    <property type="molecule type" value="Genomic_DNA"/>
</dbReference>
<protein>
    <submittedName>
        <fullName evidence="6">Aldehyde dehydrogenase</fullName>
    </submittedName>
</protein>
<evidence type="ECO:0000256" key="2">
    <source>
        <dbReference type="ARBA" id="ARBA00023002"/>
    </source>
</evidence>
<dbReference type="Proteomes" id="UP000034883">
    <property type="component" value="Chromosome"/>
</dbReference>
<dbReference type="AlphaFoldDB" id="A0A0F6WAJ4"/>
<dbReference type="KEGG" id="samy:DB32_008760"/>
<comment type="similarity">
    <text evidence="1 4">Belongs to the aldehyde dehydrogenase family.</text>
</comment>
<evidence type="ECO:0000313" key="6">
    <source>
        <dbReference type="EMBL" id="AKF11611.1"/>
    </source>
</evidence>
<dbReference type="InterPro" id="IPR016163">
    <property type="entry name" value="Ald_DH_C"/>
</dbReference>
<accession>A0A0F6WAJ4</accession>
<dbReference type="FunFam" id="3.40.309.10:FF:000009">
    <property type="entry name" value="Aldehyde dehydrogenase A"/>
    <property type="match status" value="1"/>
</dbReference>
<feature type="domain" description="Aldehyde dehydrogenase" evidence="5">
    <location>
        <begin position="24"/>
        <end position="477"/>
    </location>
</feature>
<dbReference type="Gene3D" id="3.40.605.10">
    <property type="entry name" value="Aldehyde Dehydrogenase, Chain A, domain 1"/>
    <property type="match status" value="1"/>
</dbReference>
<dbReference type="Pfam" id="PF00171">
    <property type="entry name" value="Aldedh"/>
    <property type="match status" value="1"/>
</dbReference>
<evidence type="ECO:0000256" key="4">
    <source>
        <dbReference type="RuleBase" id="RU003345"/>
    </source>
</evidence>
<dbReference type="PANTHER" id="PTHR11699">
    <property type="entry name" value="ALDEHYDE DEHYDROGENASE-RELATED"/>
    <property type="match status" value="1"/>
</dbReference>
<keyword evidence="2 4" id="KW-0560">Oxidoreductase</keyword>
<evidence type="ECO:0000256" key="3">
    <source>
        <dbReference type="PROSITE-ProRule" id="PRU10007"/>
    </source>
</evidence>
<gene>
    <name evidence="6" type="ORF">DB32_008760</name>
</gene>
<dbReference type="OrthoDB" id="9762913at2"/>
<dbReference type="Gene3D" id="3.40.309.10">
    <property type="entry name" value="Aldehyde Dehydrogenase, Chain A, domain 2"/>
    <property type="match status" value="1"/>
</dbReference>
<dbReference type="GO" id="GO:0016620">
    <property type="term" value="F:oxidoreductase activity, acting on the aldehyde or oxo group of donors, NAD or NADP as acceptor"/>
    <property type="evidence" value="ECO:0007669"/>
    <property type="project" value="InterPro"/>
</dbReference>
<dbReference type="PROSITE" id="PS00687">
    <property type="entry name" value="ALDEHYDE_DEHYDR_GLU"/>
    <property type="match status" value="1"/>
</dbReference>
<organism evidence="6 7">
    <name type="scientific">Sandaracinus amylolyticus</name>
    <dbReference type="NCBI Taxonomy" id="927083"/>
    <lineage>
        <taxon>Bacteria</taxon>
        <taxon>Pseudomonadati</taxon>
        <taxon>Myxococcota</taxon>
        <taxon>Polyangia</taxon>
        <taxon>Polyangiales</taxon>
        <taxon>Sandaracinaceae</taxon>
        <taxon>Sandaracinus</taxon>
    </lineage>
</organism>
<dbReference type="SUPFAM" id="SSF53720">
    <property type="entry name" value="ALDH-like"/>
    <property type="match status" value="1"/>
</dbReference>
<keyword evidence="7" id="KW-1185">Reference proteome</keyword>
<reference evidence="6 7" key="1">
    <citation type="submission" date="2015-03" db="EMBL/GenBank/DDBJ databases">
        <title>Genome assembly of Sandaracinus amylolyticus DSM 53668.</title>
        <authorList>
            <person name="Sharma G."/>
            <person name="Subramanian S."/>
        </authorList>
    </citation>
    <scope>NUCLEOTIDE SEQUENCE [LARGE SCALE GENOMIC DNA]</scope>
    <source>
        <strain evidence="6 7">DSM 53668</strain>
    </source>
</reference>
<name>A0A0F6WAJ4_9BACT</name>
<proteinExistence type="inferred from homology"/>
<dbReference type="InterPro" id="IPR029510">
    <property type="entry name" value="Ald_DH_CS_GLU"/>
</dbReference>
<sequence length="535" mass="57118">MHEARSASVPGVTPSAPVVRDGAIHPVCPVDLRPLAPIPVASAADVTKAVEEARRAQHGWASRPVSERADALRRAAKAMLADRLEVVALMRDEVGKLEVDALMSEVLGPLDQVNSWASVIEPAIARKKVGLNPINFPKKKAWIDRVPRGVIGIVAPWNYPVATLFRTVIPALLCGNGVVLKPSEYATRVAQWFCGKLAAELPPGLLTVVPGGRETGIALIESGIDACVFTGSVAAGRDVSRRCGERMIPCSIELGGKDAAIVLADCDLDRTVAGITHWALHNVGQACGAIEIAYVDARIADQLVSRLARAWQSLKVGPGAPGEVDVSPLTNAKQLALVEAHVEDAIAKGAKVVCGGRRLGEGLFYLPTLLDHCTDAMDVVADETFGPVLAVVRVDGAAEAIRRVNAGRYGLTSSIWTSDHARALRLAEQIEVGVVTINNHAMTGAIAALPWSGTRDTGTGIANSELALGTFTRPKTILLDSNEAPELFWMPYDKTLWELGNLLSEAQIPKIGPALVKIPFLIKQRVDTVRRFFRS</sequence>
<dbReference type="RefSeq" id="WP_053238456.1">
    <property type="nucleotide sequence ID" value="NZ_CP011125.1"/>
</dbReference>
<evidence type="ECO:0000256" key="1">
    <source>
        <dbReference type="ARBA" id="ARBA00009986"/>
    </source>
</evidence>
<evidence type="ECO:0000259" key="5">
    <source>
        <dbReference type="Pfam" id="PF00171"/>
    </source>
</evidence>
<dbReference type="STRING" id="927083.DB32_008760"/>
<feature type="active site" evidence="3">
    <location>
        <position position="253"/>
    </location>
</feature>
<dbReference type="InterPro" id="IPR016161">
    <property type="entry name" value="Ald_DH/histidinol_DH"/>
</dbReference>
<dbReference type="InterPro" id="IPR016162">
    <property type="entry name" value="Ald_DH_N"/>
</dbReference>
<evidence type="ECO:0000313" key="7">
    <source>
        <dbReference type="Proteomes" id="UP000034883"/>
    </source>
</evidence>